<evidence type="ECO:0000313" key="2">
    <source>
        <dbReference type="Proteomes" id="UP000001411"/>
    </source>
</evidence>
<dbReference type="eggNOG" id="ENOG50304B6">
    <property type="taxonomic scope" value="Bacteria"/>
</dbReference>
<dbReference type="HOGENOM" id="CLU_1049337_0_0_9"/>
<gene>
    <name evidence="1" type="ordered locus">SE_2083</name>
</gene>
<dbReference type="KEGG" id="sep:SE_2083"/>
<dbReference type="PATRIC" id="fig|176280.10.peg.2036"/>
<protein>
    <submittedName>
        <fullName evidence="1">Uncharacterized protein</fullName>
    </submittedName>
</protein>
<organism evidence="1 2">
    <name type="scientific">Staphylococcus epidermidis (strain ATCC 12228 / FDA PCI 1200)</name>
    <dbReference type="NCBI Taxonomy" id="176280"/>
    <lineage>
        <taxon>Bacteria</taxon>
        <taxon>Bacillati</taxon>
        <taxon>Bacillota</taxon>
        <taxon>Bacilli</taxon>
        <taxon>Bacillales</taxon>
        <taxon>Staphylococcaceae</taxon>
        <taxon>Staphylococcus</taxon>
    </lineage>
</organism>
<proteinExistence type="predicted"/>
<dbReference type="AlphaFoldDB" id="A0A0H2VKD8"/>
<dbReference type="GeneID" id="50017833"/>
<dbReference type="OrthoDB" id="2396834at2"/>
<evidence type="ECO:0000313" key="1">
    <source>
        <dbReference type="EMBL" id="AAO05725.1"/>
    </source>
</evidence>
<name>A0A0H2VKD8_STAES</name>
<reference evidence="1 2" key="1">
    <citation type="journal article" date="2003" name="Mol. Microbiol.">
        <title>Genome-based analysis of virulence genes in a non-biofilm-forming Staphylococcus epidermidis strain (ATCC 12228).</title>
        <authorList>
            <person name="Zhang Y.Q."/>
            <person name="Ren S.X."/>
            <person name="Li H.L."/>
            <person name="Wang Y.X."/>
            <person name="Fu G."/>
            <person name="Yang J."/>
            <person name="Qin Z.Q."/>
            <person name="Miao Y.G."/>
            <person name="Wang W.Y."/>
            <person name="Chen R.S."/>
            <person name="Shen Y."/>
            <person name="Chen Z."/>
            <person name="Yuan Z.H."/>
            <person name="Zhao G.P."/>
            <person name="Qu D."/>
            <person name="Danchin A."/>
            <person name="Wen Y.M."/>
        </authorList>
    </citation>
    <scope>NUCLEOTIDE SEQUENCE [LARGE SCALE GENOMIC DNA]</scope>
    <source>
        <strain evidence="2">ATCC 12228 / FDA PCI 1200</strain>
    </source>
</reference>
<sequence length="261" mass="31393">MFISKQELYEKLQYVTPRTFAYLNEIDYYNLLMIIEEHQISIPPIHQLRKTLRGSKIMKPKNRVDNCYIHLKDEIPTPINNEQLSFLHFYPRQQIHLILSAYSRMKSLKLQSQKHCLKLKFPLDQHSIRKEITPPQSSDKDNDILICLLQKLINEITKCQVPVSLKNNSFEIKLPNYIIKVDLNYHEQQDHLYPLQYSIHAWHRDFQYLEISNTFTIPSLNDLIFHIQKLFLLIFQLPEHLARQEYSLSQYYFYSQCHTKN</sequence>
<dbReference type="RefSeq" id="WP_001832336.1">
    <property type="nucleotide sequence ID" value="NC_004461.1"/>
</dbReference>
<accession>A0A0H2VKD8</accession>
<dbReference type="Proteomes" id="UP000001411">
    <property type="component" value="Chromosome"/>
</dbReference>
<dbReference type="EMBL" id="AE015929">
    <property type="protein sequence ID" value="AAO05725.1"/>
    <property type="molecule type" value="Genomic_DNA"/>
</dbReference>